<gene>
    <name evidence="1" type="ORF">DEBURN_LOCUS8987</name>
</gene>
<reference evidence="1" key="1">
    <citation type="submission" date="2021-06" db="EMBL/GenBank/DDBJ databases">
        <authorList>
            <person name="Kallberg Y."/>
            <person name="Tangrot J."/>
            <person name="Rosling A."/>
        </authorList>
    </citation>
    <scope>NUCLEOTIDE SEQUENCE</scope>
    <source>
        <strain evidence="1">AZ414A</strain>
    </source>
</reference>
<name>A0A9N9GB16_9GLOM</name>
<keyword evidence="2" id="KW-1185">Reference proteome</keyword>
<dbReference type="OrthoDB" id="2447894at2759"/>
<accession>A0A9N9GB16</accession>
<comment type="caution">
    <text evidence="1">The sequence shown here is derived from an EMBL/GenBank/DDBJ whole genome shotgun (WGS) entry which is preliminary data.</text>
</comment>
<organism evidence="1 2">
    <name type="scientific">Diversispora eburnea</name>
    <dbReference type="NCBI Taxonomy" id="1213867"/>
    <lineage>
        <taxon>Eukaryota</taxon>
        <taxon>Fungi</taxon>
        <taxon>Fungi incertae sedis</taxon>
        <taxon>Mucoromycota</taxon>
        <taxon>Glomeromycotina</taxon>
        <taxon>Glomeromycetes</taxon>
        <taxon>Diversisporales</taxon>
        <taxon>Diversisporaceae</taxon>
        <taxon>Diversispora</taxon>
    </lineage>
</organism>
<evidence type="ECO:0000313" key="2">
    <source>
        <dbReference type="Proteomes" id="UP000789706"/>
    </source>
</evidence>
<proteinExistence type="predicted"/>
<protein>
    <submittedName>
        <fullName evidence="1">10888_t:CDS:1</fullName>
    </submittedName>
</protein>
<evidence type="ECO:0000313" key="1">
    <source>
        <dbReference type="EMBL" id="CAG8589584.1"/>
    </source>
</evidence>
<dbReference type="AlphaFoldDB" id="A0A9N9GB16"/>
<dbReference type="Proteomes" id="UP000789706">
    <property type="component" value="Unassembled WGS sequence"/>
</dbReference>
<sequence length="52" mass="6171">QHNLKQYNMHGEASSAPLQNFDEMRKNLNKILKEYDPQDIFNCCYPSRLLTL</sequence>
<feature type="non-terminal residue" evidence="1">
    <location>
        <position position="1"/>
    </location>
</feature>
<dbReference type="EMBL" id="CAJVPK010001518">
    <property type="protein sequence ID" value="CAG8589584.1"/>
    <property type="molecule type" value="Genomic_DNA"/>
</dbReference>